<dbReference type="Pfam" id="PF07730">
    <property type="entry name" value="HisKA_3"/>
    <property type="match status" value="1"/>
</dbReference>
<dbReference type="InterPro" id="IPR050482">
    <property type="entry name" value="Sensor_HK_TwoCompSys"/>
</dbReference>
<evidence type="ECO:0000256" key="1">
    <source>
        <dbReference type="ARBA" id="ARBA00000085"/>
    </source>
</evidence>
<keyword evidence="5" id="KW-0547">Nucleotide-binding</keyword>
<dbReference type="EC" id="2.7.13.3" evidence="2"/>
<evidence type="ECO:0000256" key="5">
    <source>
        <dbReference type="ARBA" id="ARBA00022741"/>
    </source>
</evidence>
<name>A0ABS1MDT1_9NOCA</name>
<keyword evidence="9" id="KW-0175">Coiled coil</keyword>
<reference evidence="13 14" key="1">
    <citation type="submission" date="2021-01" db="EMBL/GenBank/DDBJ databases">
        <title>WGS of actinomycetes isolated from Thailand.</title>
        <authorList>
            <person name="Thawai C."/>
        </authorList>
    </citation>
    <scope>NUCLEOTIDE SEQUENCE [LARGE SCALE GENOMIC DNA]</scope>
    <source>
        <strain evidence="13 14">LPG 2</strain>
    </source>
</reference>
<keyword evidence="11" id="KW-1133">Transmembrane helix</keyword>
<evidence type="ECO:0000256" key="10">
    <source>
        <dbReference type="SAM" id="MobiDB-lite"/>
    </source>
</evidence>
<feature type="transmembrane region" description="Helical" evidence="11">
    <location>
        <begin position="105"/>
        <end position="122"/>
    </location>
</feature>
<evidence type="ECO:0000256" key="4">
    <source>
        <dbReference type="ARBA" id="ARBA00022679"/>
    </source>
</evidence>
<evidence type="ECO:0000256" key="3">
    <source>
        <dbReference type="ARBA" id="ARBA00022553"/>
    </source>
</evidence>
<dbReference type="EMBL" id="JAERRJ010000013">
    <property type="protein sequence ID" value="MBL1078727.1"/>
    <property type="molecule type" value="Genomic_DNA"/>
</dbReference>
<dbReference type="GO" id="GO:0016301">
    <property type="term" value="F:kinase activity"/>
    <property type="evidence" value="ECO:0007669"/>
    <property type="project" value="UniProtKB-KW"/>
</dbReference>
<accession>A0ABS1MDT1</accession>
<evidence type="ECO:0000256" key="7">
    <source>
        <dbReference type="ARBA" id="ARBA00022840"/>
    </source>
</evidence>
<keyword evidence="11" id="KW-0812">Transmembrane</keyword>
<dbReference type="PANTHER" id="PTHR24421">
    <property type="entry name" value="NITRATE/NITRITE SENSOR PROTEIN NARX-RELATED"/>
    <property type="match status" value="1"/>
</dbReference>
<evidence type="ECO:0000259" key="12">
    <source>
        <dbReference type="Pfam" id="PF07730"/>
    </source>
</evidence>
<evidence type="ECO:0000256" key="11">
    <source>
        <dbReference type="SAM" id="Phobius"/>
    </source>
</evidence>
<feature type="transmembrane region" description="Helical" evidence="11">
    <location>
        <begin position="39"/>
        <end position="58"/>
    </location>
</feature>
<feature type="transmembrane region" description="Helical" evidence="11">
    <location>
        <begin position="78"/>
        <end position="98"/>
    </location>
</feature>
<dbReference type="RefSeq" id="WP_201954505.1">
    <property type="nucleotide sequence ID" value="NZ_JAERRJ010000013.1"/>
</dbReference>
<keyword evidence="7" id="KW-0067">ATP-binding</keyword>
<protein>
    <recommendedName>
        <fullName evidence="2">histidine kinase</fullName>
        <ecNumber evidence="2">2.7.13.3</ecNumber>
    </recommendedName>
</protein>
<evidence type="ECO:0000256" key="6">
    <source>
        <dbReference type="ARBA" id="ARBA00022777"/>
    </source>
</evidence>
<feature type="compositionally biased region" description="Low complexity" evidence="10">
    <location>
        <begin position="398"/>
        <end position="425"/>
    </location>
</feature>
<proteinExistence type="predicted"/>
<evidence type="ECO:0000256" key="9">
    <source>
        <dbReference type="SAM" id="Coils"/>
    </source>
</evidence>
<dbReference type="PANTHER" id="PTHR24421:SF10">
    <property type="entry name" value="NITRATE_NITRITE SENSOR PROTEIN NARQ"/>
    <property type="match status" value="1"/>
</dbReference>
<dbReference type="CDD" id="cd16917">
    <property type="entry name" value="HATPase_UhpB-NarQ-NarX-like"/>
    <property type="match status" value="1"/>
</dbReference>
<gene>
    <name evidence="13" type="ORF">JK358_30425</name>
</gene>
<dbReference type="Proteomes" id="UP000602198">
    <property type="component" value="Unassembled WGS sequence"/>
</dbReference>
<feature type="transmembrane region" description="Helical" evidence="11">
    <location>
        <begin position="134"/>
        <end position="152"/>
    </location>
</feature>
<keyword evidence="3" id="KW-0597">Phosphoprotein</keyword>
<keyword evidence="8" id="KW-0902">Two-component regulatory system</keyword>
<organism evidence="13 14">
    <name type="scientific">Nocardia acididurans</name>
    <dbReference type="NCBI Taxonomy" id="2802282"/>
    <lineage>
        <taxon>Bacteria</taxon>
        <taxon>Bacillati</taxon>
        <taxon>Actinomycetota</taxon>
        <taxon>Actinomycetes</taxon>
        <taxon>Mycobacteriales</taxon>
        <taxon>Nocardiaceae</taxon>
        <taxon>Nocardia</taxon>
    </lineage>
</organism>
<dbReference type="SUPFAM" id="SSF55874">
    <property type="entry name" value="ATPase domain of HSP90 chaperone/DNA topoisomerase II/histidine kinase"/>
    <property type="match status" value="1"/>
</dbReference>
<evidence type="ECO:0000313" key="14">
    <source>
        <dbReference type="Proteomes" id="UP000602198"/>
    </source>
</evidence>
<feature type="domain" description="Signal transduction histidine kinase subgroup 3 dimerisation and phosphoacceptor" evidence="12">
    <location>
        <begin position="184"/>
        <end position="250"/>
    </location>
</feature>
<evidence type="ECO:0000313" key="13">
    <source>
        <dbReference type="EMBL" id="MBL1078727.1"/>
    </source>
</evidence>
<keyword evidence="14" id="KW-1185">Reference proteome</keyword>
<dbReference type="Gene3D" id="1.20.5.1930">
    <property type="match status" value="1"/>
</dbReference>
<dbReference type="InterPro" id="IPR036890">
    <property type="entry name" value="HATPase_C_sf"/>
</dbReference>
<feature type="region of interest" description="Disordered" evidence="10">
    <location>
        <begin position="392"/>
        <end position="425"/>
    </location>
</feature>
<comment type="catalytic activity">
    <reaction evidence="1">
        <text>ATP + protein L-histidine = ADP + protein N-phospho-L-histidine.</text>
        <dbReference type="EC" id="2.7.13.3"/>
    </reaction>
</comment>
<dbReference type="Gene3D" id="3.30.565.10">
    <property type="entry name" value="Histidine kinase-like ATPase, C-terminal domain"/>
    <property type="match status" value="1"/>
</dbReference>
<keyword evidence="4" id="KW-0808">Transferase</keyword>
<feature type="transmembrane region" description="Helical" evidence="11">
    <location>
        <begin position="13"/>
        <end position="32"/>
    </location>
</feature>
<keyword evidence="6 13" id="KW-0418">Kinase</keyword>
<feature type="coiled-coil region" evidence="9">
    <location>
        <begin position="159"/>
        <end position="186"/>
    </location>
</feature>
<evidence type="ECO:0000256" key="2">
    <source>
        <dbReference type="ARBA" id="ARBA00012438"/>
    </source>
</evidence>
<sequence length="425" mass="45055">MKDLLDWRAERPLLRYLPLAVVPVLLLASTFPGQFRVPLSYWLLAMAAAAIFAFGQRWPLPVSLAVSAFAVPMLHAPAWGLSGLVPYLGAVALADVVMRSTGWRVAAIATAGWALAVIIGQWNGHDESLPRAAVLVQAGTYVGLPLLLGLYLRGQRTLAATMRDRAVEAENRRDAAESHARAAERSAMARELHDLVAHHIAAILLRIKVARHVVADADPRVTAVLDDVRDTATSALADIRRLLAALRDPELSEAAPVDSAALGTEIAAAVERVRAAGLTVDAEIDSRLDGLDAIGRLTLLRLVQESLTNAMKYADRAAPVRLRLSDRASRAAAAPGIVLDISNRLREPSAAAGDGHGIIGMRERIEMADGTLDVGAVGRYWRLEAHLPTATAQSGVGAQADATATRQAAAPLPATPLDADGGATR</sequence>
<evidence type="ECO:0000256" key="8">
    <source>
        <dbReference type="ARBA" id="ARBA00023012"/>
    </source>
</evidence>
<dbReference type="InterPro" id="IPR011712">
    <property type="entry name" value="Sig_transdc_His_kin_sub3_dim/P"/>
</dbReference>
<keyword evidence="11" id="KW-0472">Membrane</keyword>
<comment type="caution">
    <text evidence="13">The sequence shown here is derived from an EMBL/GenBank/DDBJ whole genome shotgun (WGS) entry which is preliminary data.</text>
</comment>